<gene>
    <name evidence="1" type="ORF">TM448A01077_0007</name>
    <name evidence="2" type="ORF">TM448B00749_0009</name>
</gene>
<name>A0A6H1ZMI8_9ZZZZ</name>
<proteinExistence type="predicted"/>
<dbReference type="EMBL" id="MT144654">
    <property type="protein sequence ID" value="QJH96517.1"/>
    <property type="molecule type" value="Genomic_DNA"/>
</dbReference>
<sequence>MSNPNIKNRFVGSELLPAAGINQTFLAIADTFDTTIGRGLDTSDFLDGGIRDINIAIGGLPTEKIADSAIDPDTHLGIESISSDKLLQTAGTGVIRDYHLNKSGAASDRVRMIRFPNFSDVDTQKVVVMMGYERISVLGPTTKTGSVVFGDDSLIGYEEFMAAEVNKITIKAGVVRIFTGGFPIKYVMTPIISNLDETGFDYEIKVYGVTSEGNTRYYNFIWVATGRVAQ</sequence>
<reference evidence="1" key="1">
    <citation type="submission" date="2020-03" db="EMBL/GenBank/DDBJ databases">
        <title>The deep terrestrial virosphere.</title>
        <authorList>
            <person name="Holmfeldt K."/>
            <person name="Nilsson E."/>
            <person name="Simone D."/>
            <person name="Lopez-Fernandez M."/>
            <person name="Wu X."/>
            <person name="de Brujin I."/>
            <person name="Lundin D."/>
            <person name="Andersson A."/>
            <person name="Bertilsson S."/>
            <person name="Dopson M."/>
        </authorList>
    </citation>
    <scope>NUCLEOTIDE SEQUENCE</scope>
    <source>
        <strain evidence="1">TM448A01077</strain>
        <strain evidence="2">TM448B00749</strain>
    </source>
</reference>
<protein>
    <submittedName>
        <fullName evidence="1">Uncharacterized protein</fullName>
    </submittedName>
</protein>
<evidence type="ECO:0000313" key="2">
    <source>
        <dbReference type="EMBL" id="QJH96517.1"/>
    </source>
</evidence>
<evidence type="ECO:0000313" key="1">
    <source>
        <dbReference type="EMBL" id="QJA48692.1"/>
    </source>
</evidence>
<dbReference type="AlphaFoldDB" id="A0A6H1ZMI8"/>
<organism evidence="1">
    <name type="scientific">viral metagenome</name>
    <dbReference type="NCBI Taxonomy" id="1070528"/>
    <lineage>
        <taxon>unclassified sequences</taxon>
        <taxon>metagenomes</taxon>
        <taxon>organismal metagenomes</taxon>
    </lineage>
</organism>
<accession>A0A6H1ZMI8</accession>
<dbReference type="EMBL" id="MT144097">
    <property type="protein sequence ID" value="QJA48692.1"/>
    <property type="molecule type" value="Genomic_DNA"/>
</dbReference>